<sequence length="90" mass="10340">MTDKLDELESSSWLRTAPAVLDLIKVFLIGLSLFQSRVMILWSPTPTTSPAHQTFFERESSRIQKTPAEVADWRPRAVLFWMFNTVEAAK</sequence>
<dbReference type="Proteomes" id="UP000016922">
    <property type="component" value="Unassembled WGS sequence"/>
</dbReference>
<evidence type="ECO:0000313" key="1">
    <source>
        <dbReference type="EMBL" id="EPE32450.1"/>
    </source>
</evidence>
<keyword evidence="2" id="KW-1185">Reference proteome</keyword>
<name>S3D3S9_GLAL2</name>
<dbReference type="EMBL" id="KE145359">
    <property type="protein sequence ID" value="EPE32450.1"/>
    <property type="molecule type" value="Genomic_DNA"/>
</dbReference>
<accession>S3D3S9</accession>
<protein>
    <submittedName>
        <fullName evidence="1">Uncharacterized protein</fullName>
    </submittedName>
</protein>
<gene>
    <name evidence="1" type="ORF">GLAREA_07583</name>
</gene>
<evidence type="ECO:0000313" key="2">
    <source>
        <dbReference type="Proteomes" id="UP000016922"/>
    </source>
</evidence>
<dbReference type="RefSeq" id="XP_008080462.1">
    <property type="nucleotide sequence ID" value="XM_008082271.1"/>
</dbReference>
<dbReference type="AlphaFoldDB" id="S3D3S9"/>
<dbReference type="KEGG" id="glz:GLAREA_07583"/>
<reference evidence="1 2" key="1">
    <citation type="journal article" date="2013" name="BMC Genomics">
        <title>Genomics-driven discovery of the pneumocandin biosynthetic gene cluster in the fungus Glarea lozoyensis.</title>
        <authorList>
            <person name="Chen L."/>
            <person name="Yue Q."/>
            <person name="Zhang X."/>
            <person name="Xiang M."/>
            <person name="Wang C."/>
            <person name="Li S."/>
            <person name="Che Y."/>
            <person name="Ortiz-Lopez F.J."/>
            <person name="Bills G.F."/>
            <person name="Liu X."/>
            <person name="An Z."/>
        </authorList>
    </citation>
    <scope>NUCLEOTIDE SEQUENCE [LARGE SCALE GENOMIC DNA]</scope>
    <source>
        <strain evidence="2">ATCC 20868 / MF5171</strain>
    </source>
</reference>
<proteinExistence type="predicted"/>
<organism evidence="1 2">
    <name type="scientific">Glarea lozoyensis (strain ATCC 20868 / MF5171)</name>
    <dbReference type="NCBI Taxonomy" id="1116229"/>
    <lineage>
        <taxon>Eukaryota</taxon>
        <taxon>Fungi</taxon>
        <taxon>Dikarya</taxon>
        <taxon>Ascomycota</taxon>
        <taxon>Pezizomycotina</taxon>
        <taxon>Leotiomycetes</taxon>
        <taxon>Helotiales</taxon>
        <taxon>Helotiaceae</taxon>
        <taxon>Glarea</taxon>
    </lineage>
</organism>
<dbReference type="GeneID" id="19466636"/>
<dbReference type="HOGENOM" id="CLU_2441042_0_0_1"/>